<dbReference type="RefSeq" id="WP_087137174.1">
    <property type="nucleotide sequence ID" value="NZ_FUKR01000046.1"/>
</dbReference>
<dbReference type="PANTHER" id="PTHR32282:SF33">
    <property type="entry name" value="PEPTIDOGLYCAN GLYCOSYLTRANSFERASE"/>
    <property type="match status" value="1"/>
</dbReference>
<feature type="compositionally biased region" description="Low complexity" evidence="9">
    <location>
        <begin position="760"/>
        <end position="774"/>
    </location>
</feature>
<evidence type="ECO:0000256" key="6">
    <source>
        <dbReference type="ARBA" id="ARBA00023268"/>
    </source>
</evidence>
<dbReference type="SMART" id="SM00740">
    <property type="entry name" value="PASTA"/>
    <property type="match status" value="2"/>
</dbReference>
<dbReference type="Proteomes" id="UP000196778">
    <property type="component" value="Unassembled WGS sequence"/>
</dbReference>
<comment type="catalytic activity">
    <reaction evidence="7">
        <text>Preferential cleavage: (Ac)2-L-Lys-D-Ala-|-D-Ala. Also transpeptidation of peptidyl-alanyl moieties that are N-acyl substituents of D-alanine.</text>
        <dbReference type="EC" id="3.4.16.4"/>
    </reaction>
</comment>
<dbReference type="Pfam" id="PF03793">
    <property type="entry name" value="PASTA"/>
    <property type="match status" value="2"/>
</dbReference>
<proteinExistence type="predicted"/>
<sequence length="855" mass="90684">MPQGKRTAQGAAGGLLGFVGLSAAAGLLVTAAVTPALAVTGMTANNAMGVFNSLPEVLKIGQPMERSNIYVTKANGDNQLLASFYDQNRQEVGWDDVSQTLKDAAVSTEDPRFYEHGGIDVAGTTRAIVKTYVVGGQTQGGSSITQQYVKNVLVQDCEQHSTTEEELQACSSEATTADGQSGMARKLKEMRYAIGVEKQYSKDDILLGYLNLANFGSLNYGVETASNYYFNKSAKDVNIQEAATLVAMLNSPSALRIDNPDGVANGKPNTEENNWEQTKERRNYVISNMLKEGKITQEEADKAKDSKIEPDITAPSTGCYTAGGSAYFCDYVQNVVKNNPAFGDTAEERSATLRRGGLNIYTTLDLDLQLSAEKSMKNYVDANPQAISKVGAAASTVEPGTGRVLSMVQNTKYAAGETDDPAYSSINYNTDYAYGGSSGFQVGSTYKFYTLVEWLKEGHSLNERIVDAANRNPSVWNDSCAGGTYNFTYPVQNFNSQYSNSVTALQATKESINTAYLGMARELDLCKIRDTAMDLGAHRADGKELDKYPSSVLGSNEMAPLTVAASVAALGTEGKYCEPTAIDKIVGPDGKEMALPEQDCHQAVDKEVANTANFGMQSVFEGGGTGAGAAVTGAEVYGKTGTSDHARASWISGGTSKAVTSLWIGAVQGDASMYQTYFNAGTGHMTKLYLWRDIMQQAINEFGGDDFAGPSETLTRVPQTQVPDVTGLTVEEAQERLRSVGFSWAIGDAAESSVEEGKVASTSPAGGASAASGSQVTITPSSGEAEESDVPDVRGDSPGDAAKTLSDAGFSVDEKCRTGDKDDDEIDKVVGQSPGEGSKAKDGDTVTIDVLRESC</sequence>
<feature type="region of interest" description="Disordered" evidence="9">
    <location>
        <begin position="755"/>
        <end position="855"/>
    </location>
</feature>
<evidence type="ECO:0000259" key="10">
    <source>
        <dbReference type="PROSITE" id="PS51178"/>
    </source>
</evidence>
<dbReference type="CDD" id="cd06577">
    <property type="entry name" value="PASTA_pknB"/>
    <property type="match status" value="2"/>
</dbReference>
<protein>
    <submittedName>
        <fullName evidence="11">Multimodular transpeptidase-transglycosylase</fullName>
        <ecNumber evidence="11">2.4.1.129</ecNumber>
        <ecNumber evidence="11">3.4.-.-</ecNumber>
    </submittedName>
</protein>
<evidence type="ECO:0000256" key="4">
    <source>
        <dbReference type="ARBA" id="ARBA00022679"/>
    </source>
</evidence>
<dbReference type="Pfam" id="PF00905">
    <property type="entry name" value="Transpeptidase"/>
    <property type="match status" value="1"/>
</dbReference>
<dbReference type="PANTHER" id="PTHR32282">
    <property type="entry name" value="BINDING PROTEIN TRANSPEPTIDASE, PUTATIVE-RELATED"/>
    <property type="match status" value="1"/>
</dbReference>
<dbReference type="SUPFAM" id="SSF53955">
    <property type="entry name" value="Lysozyme-like"/>
    <property type="match status" value="1"/>
</dbReference>
<keyword evidence="6" id="KW-0511">Multifunctional enzyme</keyword>
<dbReference type="OrthoDB" id="9766909at2"/>
<feature type="compositionally biased region" description="Polar residues" evidence="9">
    <location>
        <begin position="267"/>
        <end position="276"/>
    </location>
</feature>
<dbReference type="Pfam" id="PF00912">
    <property type="entry name" value="Transgly"/>
    <property type="match status" value="1"/>
</dbReference>
<dbReference type="EMBL" id="FUKR01000046">
    <property type="protein sequence ID" value="SJN32730.1"/>
    <property type="molecule type" value="Genomic_DNA"/>
</dbReference>
<dbReference type="Gene3D" id="3.30.10.20">
    <property type="match status" value="2"/>
</dbReference>
<dbReference type="GO" id="GO:0009002">
    <property type="term" value="F:serine-type D-Ala-D-Ala carboxypeptidase activity"/>
    <property type="evidence" value="ECO:0007669"/>
    <property type="project" value="UniProtKB-EC"/>
</dbReference>
<evidence type="ECO:0000256" key="7">
    <source>
        <dbReference type="ARBA" id="ARBA00034000"/>
    </source>
</evidence>
<feature type="domain" description="PASTA" evidence="10">
    <location>
        <begin position="716"/>
        <end position="782"/>
    </location>
</feature>
<keyword evidence="4 11" id="KW-0808">Transferase</keyword>
<dbReference type="InterPro" id="IPR023346">
    <property type="entry name" value="Lysozyme-like_dom_sf"/>
</dbReference>
<feature type="compositionally biased region" description="Basic and acidic residues" evidence="9">
    <location>
        <begin position="838"/>
        <end position="855"/>
    </location>
</feature>
<dbReference type="InterPro" id="IPR050396">
    <property type="entry name" value="Glycosyltr_51/Transpeptidase"/>
</dbReference>
<dbReference type="GO" id="GO:0008658">
    <property type="term" value="F:penicillin binding"/>
    <property type="evidence" value="ECO:0007669"/>
    <property type="project" value="InterPro"/>
</dbReference>
<dbReference type="GO" id="GO:0006508">
    <property type="term" value="P:proteolysis"/>
    <property type="evidence" value="ECO:0007669"/>
    <property type="project" value="UniProtKB-KW"/>
</dbReference>
<dbReference type="EC" id="2.4.1.129" evidence="11"/>
<evidence type="ECO:0000256" key="9">
    <source>
        <dbReference type="SAM" id="MobiDB-lite"/>
    </source>
</evidence>
<keyword evidence="1" id="KW-0121">Carboxypeptidase</keyword>
<dbReference type="EC" id="3.4.-.-" evidence="11"/>
<evidence type="ECO:0000256" key="3">
    <source>
        <dbReference type="ARBA" id="ARBA00022676"/>
    </source>
</evidence>
<evidence type="ECO:0000256" key="2">
    <source>
        <dbReference type="ARBA" id="ARBA00022670"/>
    </source>
</evidence>
<comment type="catalytic activity">
    <reaction evidence="8">
        <text>[GlcNAc-(1-&gt;4)-Mur2Ac(oyl-L-Ala-gamma-D-Glu-L-Lys-D-Ala-D-Ala)](n)-di-trans,octa-cis-undecaprenyl diphosphate + beta-D-GlcNAc-(1-&gt;4)-Mur2Ac(oyl-L-Ala-gamma-D-Glu-L-Lys-D-Ala-D-Ala)-di-trans,octa-cis-undecaprenyl diphosphate = [GlcNAc-(1-&gt;4)-Mur2Ac(oyl-L-Ala-gamma-D-Glu-L-Lys-D-Ala-D-Ala)](n+1)-di-trans,octa-cis-undecaprenyl diphosphate + di-trans,octa-cis-undecaprenyl diphosphate + H(+)</text>
        <dbReference type="Rhea" id="RHEA:23708"/>
        <dbReference type="Rhea" id="RHEA-COMP:9602"/>
        <dbReference type="Rhea" id="RHEA-COMP:9603"/>
        <dbReference type="ChEBI" id="CHEBI:15378"/>
        <dbReference type="ChEBI" id="CHEBI:58405"/>
        <dbReference type="ChEBI" id="CHEBI:60033"/>
        <dbReference type="ChEBI" id="CHEBI:78435"/>
        <dbReference type="EC" id="2.4.99.28"/>
    </reaction>
</comment>
<reference evidence="12" key="1">
    <citation type="submission" date="2017-02" db="EMBL/GenBank/DDBJ databases">
        <authorList>
            <person name="Dridi B."/>
        </authorList>
    </citation>
    <scope>NUCLEOTIDE SEQUENCE [LARGE SCALE GENOMIC DNA]</scope>
    <source>
        <strain evidence="12">EB411</strain>
    </source>
</reference>
<feature type="domain" description="PASTA" evidence="10">
    <location>
        <begin position="784"/>
        <end position="852"/>
    </location>
</feature>
<dbReference type="InterPro" id="IPR001264">
    <property type="entry name" value="Glyco_trans_51"/>
</dbReference>
<dbReference type="SUPFAM" id="SSF56601">
    <property type="entry name" value="beta-lactamase/transpeptidase-like"/>
    <property type="match status" value="1"/>
</dbReference>
<dbReference type="InterPro" id="IPR001460">
    <property type="entry name" value="PCN-bd_Tpept"/>
</dbReference>
<evidence type="ECO:0000256" key="1">
    <source>
        <dbReference type="ARBA" id="ARBA00022645"/>
    </source>
</evidence>
<keyword evidence="3 11" id="KW-0328">Glycosyltransferase</keyword>
<keyword evidence="2" id="KW-0645">Protease</keyword>
<dbReference type="GO" id="GO:0009252">
    <property type="term" value="P:peptidoglycan biosynthetic process"/>
    <property type="evidence" value="ECO:0007669"/>
    <property type="project" value="TreeGrafter"/>
</dbReference>
<organism evidence="11 12">
    <name type="scientific">Mycetocola reblochoni REB411</name>
    <dbReference type="NCBI Taxonomy" id="1255698"/>
    <lineage>
        <taxon>Bacteria</taxon>
        <taxon>Bacillati</taxon>
        <taxon>Actinomycetota</taxon>
        <taxon>Actinomycetes</taxon>
        <taxon>Micrococcales</taxon>
        <taxon>Microbacteriaceae</taxon>
        <taxon>Mycetocola</taxon>
    </lineage>
</organism>
<keyword evidence="12" id="KW-1185">Reference proteome</keyword>
<dbReference type="GO" id="GO:0008955">
    <property type="term" value="F:peptidoglycan glycosyltransferase activity"/>
    <property type="evidence" value="ECO:0007669"/>
    <property type="project" value="UniProtKB-EC"/>
</dbReference>
<dbReference type="AlphaFoldDB" id="A0A1R4JKZ8"/>
<feature type="region of interest" description="Disordered" evidence="9">
    <location>
        <begin position="258"/>
        <end position="277"/>
    </location>
</feature>
<dbReference type="InterPro" id="IPR036950">
    <property type="entry name" value="PBP_transglycosylase"/>
</dbReference>
<dbReference type="PROSITE" id="PS51178">
    <property type="entry name" value="PASTA"/>
    <property type="match status" value="2"/>
</dbReference>
<name>A0A1R4JKZ8_9MICO</name>
<evidence type="ECO:0000256" key="8">
    <source>
        <dbReference type="ARBA" id="ARBA00049902"/>
    </source>
</evidence>
<evidence type="ECO:0000313" key="11">
    <source>
        <dbReference type="EMBL" id="SJN32730.1"/>
    </source>
</evidence>
<evidence type="ECO:0000313" key="12">
    <source>
        <dbReference type="Proteomes" id="UP000196778"/>
    </source>
</evidence>
<dbReference type="Gene3D" id="3.40.710.10">
    <property type="entry name" value="DD-peptidase/beta-lactamase superfamily"/>
    <property type="match status" value="1"/>
</dbReference>
<dbReference type="Gene3D" id="1.10.3810.10">
    <property type="entry name" value="Biosynthetic peptidoglycan transglycosylase-like"/>
    <property type="match status" value="1"/>
</dbReference>
<dbReference type="InterPro" id="IPR005543">
    <property type="entry name" value="PASTA_dom"/>
</dbReference>
<accession>A0A1R4JKZ8</accession>
<dbReference type="GO" id="GO:0030288">
    <property type="term" value="C:outer membrane-bounded periplasmic space"/>
    <property type="evidence" value="ECO:0007669"/>
    <property type="project" value="TreeGrafter"/>
</dbReference>
<gene>
    <name evidence="11" type="ORF">FM119_08115</name>
</gene>
<keyword evidence="5 11" id="KW-0378">Hydrolase</keyword>
<evidence type="ECO:0000256" key="5">
    <source>
        <dbReference type="ARBA" id="ARBA00022801"/>
    </source>
</evidence>
<dbReference type="InterPro" id="IPR012338">
    <property type="entry name" value="Beta-lactam/transpept-like"/>
</dbReference>